<dbReference type="GO" id="GO:0005634">
    <property type="term" value="C:nucleus"/>
    <property type="evidence" value="ECO:0007669"/>
    <property type="project" value="UniProtKB-SubCell"/>
</dbReference>
<feature type="region of interest" description="Disordered" evidence="8">
    <location>
        <begin position="106"/>
        <end position="197"/>
    </location>
</feature>
<feature type="region of interest" description="Disordered" evidence="8">
    <location>
        <begin position="587"/>
        <end position="640"/>
    </location>
</feature>
<dbReference type="PANTHER" id="PTHR31313">
    <property type="entry name" value="TY1 ENHANCER ACTIVATOR"/>
    <property type="match status" value="1"/>
</dbReference>
<sequence>MPRQHLTPNACLVCRRKRTKCDGQLPCRRCRSRGEECVYEDKKWRTKDHLRSEIERLRTEQRQGQALLRALTNNDPCRWRTVLDRMTAGDPPEAIAEWILAQPSARLAGSSGRPPPLGFADGQDGKPSRGGPDALITTLGSGLAENSRTSRHPGPLVADTLRPQSAASTRPERTRRFSFDPGPSIFPPGIYTPPAEAPRRLHFPPPDSSPDPIPHTWTKVTSDRCLVQRLLARFFGSSLPYLSIVSQRHFMNDFRQGNPRFCSEALVNAVLGLACVAATPISQPVSRVGFGDAFLAEAKRLLAREEELPSLPYIQALGVLAVAEMTRGNEEVAGDLAREFARAGIRFLLQTRQQEHGHDDDFKTVRALAYCGGLSLVRLLRLLTGDLEPKTGPLFMRIYPDFRDVEDDTPEARVERGISLQVQFFAELQHCPPLARFIFEVTEAAHTFSSYNHSKAMTASDLEGAFGKCTGYYRQVAELSASDADGVGPDVLLARIWYNFCLLSLLQPFVANSASLVDGLPPSLTGHSTPYIVCRQSSEAIISLTSIYQSRYSLDYLPPLLPYMVFAAVLHQRSLAAPQLTAGEVTQEGVVLSPEPRSPDAVSDPSYSLSDRRQSMSQPGACLGPAARPSTYGREPPSPAVVAATETPRSAGHKASAFPTPPTCLSSENQACRSGAYRAGSNAPPSDTGQHLSLAHPNAQSGALPTFTSQPADLVALGSLQLFSMGAQHRGAAEASHLLRTSGSTLDIVESGS</sequence>
<dbReference type="GO" id="GO:0000981">
    <property type="term" value="F:DNA-binding transcription factor activity, RNA polymerase II-specific"/>
    <property type="evidence" value="ECO:0007669"/>
    <property type="project" value="InterPro"/>
</dbReference>
<keyword evidence="5" id="KW-0238">DNA-binding</keyword>
<dbReference type="SUPFAM" id="SSF57701">
    <property type="entry name" value="Zn2/Cys6 DNA-binding domain"/>
    <property type="match status" value="1"/>
</dbReference>
<dbReference type="GO" id="GO:0003677">
    <property type="term" value="F:DNA binding"/>
    <property type="evidence" value="ECO:0007669"/>
    <property type="project" value="UniProtKB-KW"/>
</dbReference>
<proteinExistence type="predicted"/>
<dbReference type="Pfam" id="PF00172">
    <property type="entry name" value="Zn_clus"/>
    <property type="match status" value="1"/>
</dbReference>
<keyword evidence="11" id="KW-1185">Reference proteome</keyword>
<keyword evidence="3" id="KW-0862">Zinc</keyword>
<dbReference type="InterPro" id="IPR051615">
    <property type="entry name" value="Transcr_Regulatory_Elem"/>
</dbReference>
<accession>G2QNR8</accession>
<dbReference type="GO" id="GO:0008270">
    <property type="term" value="F:zinc ion binding"/>
    <property type="evidence" value="ECO:0007669"/>
    <property type="project" value="InterPro"/>
</dbReference>
<protein>
    <recommendedName>
        <fullName evidence="9">Zn(2)-C6 fungal-type domain-containing protein</fullName>
    </recommendedName>
</protein>
<dbReference type="VEuPathDB" id="FungiDB:MYCTH_2071661"/>
<feature type="region of interest" description="Disordered" evidence="8">
    <location>
        <begin position="678"/>
        <end position="702"/>
    </location>
</feature>
<dbReference type="Gene3D" id="4.10.240.10">
    <property type="entry name" value="Zn(2)-C6 fungal-type DNA-binding domain"/>
    <property type="match status" value="1"/>
</dbReference>
<dbReference type="eggNOG" id="ENOG502QR1M">
    <property type="taxonomic scope" value="Eukaryota"/>
</dbReference>
<gene>
    <name evidence="10" type="ORF">MYCTH_2071661</name>
</gene>
<dbReference type="CDD" id="cd00067">
    <property type="entry name" value="GAL4"/>
    <property type="match status" value="1"/>
</dbReference>
<dbReference type="OrthoDB" id="5239226at2759"/>
<dbReference type="CDD" id="cd12148">
    <property type="entry name" value="fungal_TF_MHR"/>
    <property type="match status" value="1"/>
</dbReference>
<dbReference type="OMA" id="EECAYED"/>
<dbReference type="KEGG" id="mtm:MYCTH_2071661"/>
<evidence type="ECO:0000313" key="11">
    <source>
        <dbReference type="Proteomes" id="UP000007322"/>
    </source>
</evidence>
<evidence type="ECO:0000256" key="5">
    <source>
        <dbReference type="ARBA" id="ARBA00023125"/>
    </source>
</evidence>
<dbReference type="GeneID" id="11506510"/>
<dbReference type="AlphaFoldDB" id="G2QNR8"/>
<dbReference type="InterPro" id="IPR001138">
    <property type="entry name" value="Zn2Cys6_DnaBD"/>
</dbReference>
<evidence type="ECO:0000256" key="8">
    <source>
        <dbReference type="SAM" id="MobiDB-lite"/>
    </source>
</evidence>
<dbReference type="SMART" id="SM00066">
    <property type="entry name" value="GAL4"/>
    <property type="match status" value="1"/>
</dbReference>
<dbReference type="PROSITE" id="PS00463">
    <property type="entry name" value="ZN2_CY6_FUNGAL_1"/>
    <property type="match status" value="1"/>
</dbReference>
<evidence type="ECO:0000256" key="2">
    <source>
        <dbReference type="ARBA" id="ARBA00022723"/>
    </source>
</evidence>
<evidence type="ECO:0000256" key="1">
    <source>
        <dbReference type="ARBA" id="ARBA00004123"/>
    </source>
</evidence>
<evidence type="ECO:0000256" key="6">
    <source>
        <dbReference type="ARBA" id="ARBA00023163"/>
    </source>
</evidence>
<evidence type="ECO:0000256" key="3">
    <source>
        <dbReference type="ARBA" id="ARBA00022833"/>
    </source>
</evidence>
<keyword evidence="6" id="KW-0804">Transcription</keyword>
<keyword evidence="7" id="KW-0539">Nucleus</keyword>
<comment type="subcellular location">
    <subcellularLocation>
        <location evidence="1">Nucleus</location>
    </subcellularLocation>
</comment>
<dbReference type="PANTHER" id="PTHR31313:SF4">
    <property type="entry name" value="CONIDIAL DEVELOPMENT PROTEIN FLUFFY"/>
    <property type="match status" value="1"/>
</dbReference>
<name>G2QNR8_THET4</name>
<dbReference type="HOGENOM" id="CLU_369688_0_0_1"/>
<dbReference type="Proteomes" id="UP000007322">
    <property type="component" value="Chromosome 7"/>
</dbReference>
<feature type="compositionally biased region" description="Polar residues" evidence="8">
    <location>
        <begin position="138"/>
        <end position="147"/>
    </location>
</feature>
<evidence type="ECO:0000256" key="7">
    <source>
        <dbReference type="ARBA" id="ARBA00023242"/>
    </source>
</evidence>
<dbReference type="EMBL" id="CP003008">
    <property type="protein sequence ID" value="AEO61292.1"/>
    <property type="molecule type" value="Genomic_DNA"/>
</dbReference>
<evidence type="ECO:0000313" key="10">
    <source>
        <dbReference type="EMBL" id="AEO61292.1"/>
    </source>
</evidence>
<dbReference type="InterPro" id="IPR036864">
    <property type="entry name" value="Zn2-C6_fun-type_DNA-bd_sf"/>
</dbReference>
<feature type="domain" description="Zn(2)-C6 fungal-type" evidence="9">
    <location>
        <begin position="10"/>
        <end position="39"/>
    </location>
</feature>
<reference evidence="10 11" key="1">
    <citation type="journal article" date="2011" name="Nat. Biotechnol.">
        <title>Comparative genomic analysis of the thermophilic biomass-degrading fungi Myceliophthora thermophila and Thielavia terrestris.</title>
        <authorList>
            <person name="Berka R.M."/>
            <person name="Grigoriev I.V."/>
            <person name="Otillar R."/>
            <person name="Salamov A."/>
            <person name="Grimwood J."/>
            <person name="Reid I."/>
            <person name="Ishmael N."/>
            <person name="John T."/>
            <person name="Darmond C."/>
            <person name="Moisan M.-C."/>
            <person name="Henrissat B."/>
            <person name="Coutinho P.M."/>
            <person name="Lombard V."/>
            <person name="Natvig D.O."/>
            <person name="Lindquist E."/>
            <person name="Schmutz J."/>
            <person name="Lucas S."/>
            <person name="Harris P."/>
            <person name="Powlowski J."/>
            <person name="Bellemare A."/>
            <person name="Taylor D."/>
            <person name="Butler G."/>
            <person name="de Vries R.P."/>
            <person name="Allijn I.E."/>
            <person name="van den Brink J."/>
            <person name="Ushinsky S."/>
            <person name="Storms R."/>
            <person name="Powell A.J."/>
            <person name="Paulsen I.T."/>
            <person name="Elbourne L.D.H."/>
            <person name="Baker S.E."/>
            <person name="Magnuson J."/>
            <person name="LaBoissiere S."/>
            <person name="Clutterbuck A.J."/>
            <person name="Martinez D."/>
            <person name="Wogulis M."/>
            <person name="de Leon A.L."/>
            <person name="Rey M.W."/>
            <person name="Tsang A."/>
        </authorList>
    </citation>
    <scope>NUCLEOTIDE SEQUENCE [LARGE SCALE GENOMIC DNA]</scope>
    <source>
        <strain evidence="11">ATCC 42464 / BCRC 31852 / DSM 1799</strain>
    </source>
</reference>
<dbReference type="RefSeq" id="XP_003666537.1">
    <property type="nucleotide sequence ID" value="XM_003666489.1"/>
</dbReference>
<dbReference type="PROSITE" id="PS50048">
    <property type="entry name" value="ZN2_CY6_FUNGAL_2"/>
    <property type="match status" value="1"/>
</dbReference>
<dbReference type="InParanoid" id="G2QNR8"/>
<dbReference type="FunCoup" id="G2QNR8">
    <property type="interactions" value="183"/>
</dbReference>
<evidence type="ECO:0000259" key="9">
    <source>
        <dbReference type="PROSITE" id="PS50048"/>
    </source>
</evidence>
<keyword evidence="4" id="KW-0805">Transcription regulation</keyword>
<keyword evidence="2" id="KW-0479">Metal-binding</keyword>
<evidence type="ECO:0000256" key="4">
    <source>
        <dbReference type="ARBA" id="ARBA00023015"/>
    </source>
</evidence>
<organism evidence="10 11">
    <name type="scientific">Thermothelomyces thermophilus (strain ATCC 42464 / BCRC 31852 / DSM 1799)</name>
    <name type="common">Sporotrichum thermophile</name>
    <dbReference type="NCBI Taxonomy" id="573729"/>
    <lineage>
        <taxon>Eukaryota</taxon>
        <taxon>Fungi</taxon>
        <taxon>Dikarya</taxon>
        <taxon>Ascomycota</taxon>
        <taxon>Pezizomycotina</taxon>
        <taxon>Sordariomycetes</taxon>
        <taxon>Sordariomycetidae</taxon>
        <taxon>Sordariales</taxon>
        <taxon>Chaetomiaceae</taxon>
        <taxon>Thermothelomyces</taxon>
    </lineage>
</organism>